<feature type="binding site" evidence="7 11">
    <location>
        <position position="435"/>
    </location>
    <ligand>
        <name>[4Fe-4S] cluster</name>
        <dbReference type="ChEBI" id="CHEBI:49883"/>
    </ligand>
</feature>
<keyword evidence="14" id="KW-1185">Reference proteome</keyword>
<dbReference type="InterPro" id="IPR029055">
    <property type="entry name" value="Ntn_hydrolases_N"/>
</dbReference>
<dbReference type="CDD" id="cd06223">
    <property type="entry name" value="PRTases_typeI"/>
    <property type="match status" value="1"/>
</dbReference>
<dbReference type="STRING" id="1653476.THC_1104"/>
<evidence type="ECO:0000313" key="14">
    <source>
        <dbReference type="Proteomes" id="UP000068196"/>
    </source>
</evidence>
<evidence type="ECO:0000256" key="6">
    <source>
        <dbReference type="ARBA" id="ARBA00022962"/>
    </source>
</evidence>
<dbReference type="CDD" id="cd00715">
    <property type="entry name" value="GPATase_N"/>
    <property type="match status" value="1"/>
</dbReference>
<sequence>MCGLVGIYGVPEASKYIYFGLYSLQHRGQEGAGIACFDGKKIREYKNLGLVSEVFNEKILQELPGEIAIGHVRYSTTGSSTLQNVQPFCVTFARKTLALAHNGNLVNAHTLRCELEEEGHIFQTTMDSEVIMHLVVKYLREGLVTAISKAMQRIKGAYSVLLLCDNVLVAFRDPWGFRPLALGMINGGYALASETCAFDLLGVEYLRDVAPGEILVIDENGPKSYFPFEKEPQPLAHCIFEFIYFARPDSLIFQKNVYTVRKNLGFNLYKECPLSGAFIMPFPDSGTYAALGYAQASGLPLEFGVIRNHYIGRTFIQPSEKLRDLSVKMKLNPVKDFIRGKEVIVIDDSLVRGTTSKNRIKSIKLAGAKKIHFLISCPPLRYPCFFGIDFPQAKELIAAKHSVEEIRKFLDIDTLYYLSLEGLLDSVGDLRDKVCLACFTGNYPLEVDFSFRKDITEIK</sequence>
<evidence type="ECO:0000259" key="12">
    <source>
        <dbReference type="PROSITE" id="PS51278"/>
    </source>
</evidence>
<dbReference type="AlphaFoldDB" id="A0A0U4W317"/>
<dbReference type="SUPFAM" id="SSF53271">
    <property type="entry name" value="PRTase-like"/>
    <property type="match status" value="1"/>
</dbReference>
<reference evidence="13 14" key="1">
    <citation type="journal article" date="2016" name="Int. J. Syst. Evol. Microbiol.">
        <title>Caldimicrobium thiodismutans sp. nov., a sulfur-disproportionating bacterium isolated from a hot spring, and emended description of the genus Caldimicrobium.</title>
        <authorList>
            <person name="Kojima H."/>
            <person name="Umezawa K."/>
            <person name="Fukui M."/>
        </authorList>
    </citation>
    <scope>NUCLEOTIDE SEQUENCE [LARGE SCALE GENOMIC DNA]</scope>
    <source>
        <strain evidence="13 14">TF1</strain>
    </source>
</reference>
<dbReference type="GO" id="GO:0006189">
    <property type="term" value="P:'de novo' IMP biosynthetic process"/>
    <property type="evidence" value="ECO:0007669"/>
    <property type="project" value="UniProtKB-UniRule"/>
</dbReference>
<protein>
    <recommendedName>
        <fullName evidence="7">Amidophosphoribosyltransferase</fullName>
        <shortName evidence="7">ATase</shortName>
        <ecNumber evidence="7">2.4.2.14</ecNumber>
    </recommendedName>
    <alternativeName>
        <fullName evidence="7">Glutamine phosphoribosylpyrophosphate amidotransferase</fullName>
        <shortName evidence="7">GPATase</shortName>
    </alternativeName>
</protein>
<dbReference type="PIRSF" id="PIRSF000485">
    <property type="entry name" value="Amd_phspho_trans"/>
    <property type="match status" value="1"/>
</dbReference>
<organism evidence="13 14">
    <name type="scientific">Caldimicrobium thiodismutans</name>
    <dbReference type="NCBI Taxonomy" id="1653476"/>
    <lineage>
        <taxon>Bacteria</taxon>
        <taxon>Pseudomonadati</taxon>
        <taxon>Thermodesulfobacteriota</taxon>
        <taxon>Thermodesulfobacteria</taxon>
        <taxon>Thermodesulfobacteriales</taxon>
        <taxon>Thermodesulfobacteriaceae</taxon>
        <taxon>Caldimicrobium</taxon>
    </lineage>
</organism>
<evidence type="ECO:0000256" key="2">
    <source>
        <dbReference type="ARBA" id="ARBA00010138"/>
    </source>
</evidence>
<dbReference type="Gene3D" id="3.40.50.2020">
    <property type="match status" value="1"/>
</dbReference>
<feature type="binding site" evidence="7 11">
    <location>
        <position position="238"/>
    </location>
    <ligand>
        <name>[4Fe-4S] cluster</name>
        <dbReference type="ChEBI" id="CHEBI:49883"/>
    </ligand>
</feature>
<feature type="domain" description="Glutamine amidotransferase type-2" evidence="12">
    <location>
        <begin position="2"/>
        <end position="220"/>
    </location>
</feature>
<name>A0A0U4W317_9BACT</name>
<comment type="catalytic activity">
    <reaction evidence="7 8">
        <text>5-phospho-beta-D-ribosylamine + L-glutamate + diphosphate = 5-phospho-alpha-D-ribose 1-diphosphate + L-glutamine + H2O</text>
        <dbReference type="Rhea" id="RHEA:14905"/>
        <dbReference type="ChEBI" id="CHEBI:15377"/>
        <dbReference type="ChEBI" id="CHEBI:29985"/>
        <dbReference type="ChEBI" id="CHEBI:33019"/>
        <dbReference type="ChEBI" id="CHEBI:58017"/>
        <dbReference type="ChEBI" id="CHEBI:58359"/>
        <dbReference type="ChEBI" id="CHEBI:58681"/>
        <dbReference type="EC" id="2.4.2.14"/>
    </reaction>
</comment>
<dbReference type="GO" id="GO:0000287">
    <property type="term" value="F:magnesium ion binding"/>
    <property type="evidence" value="ECO:0007669"/>
    <property type="project" value="UniProtKB-UniRule"/>
</dbReference>
<evidence type="ECO:0000256" key="11">
    <source>
        <dbReference type="PIRSR" id="PIRSR000485-3"/>
    </source>
</evidence>
<comment type="function">
    <text evidence="7">Catalyzes the formation of phosphoribosylamine from phosphoribosylpyrophosphate (PRPP) and glutamine.</text>
</comment>
<evidence type="ECO:0000256" key="5">
    <source>
        <dbReference type="ARBA" id="ARBA00022755"/>
    </source>
</evidence>
<keyword evidence="7 10" id="KW-0460">Magnesium</keyword>
<dbReference type="GO" id="GO:0051539">
    <property type="term" value="F:4 iron, 4 sulfur cluster binding"/>
    <property type="evidence" value="ECO:0007669"/>
    <property type="project" value="UniProtKB-KW"/>
</dbReference>
<feature type="binding site" evidence="7 10">
    <location>
        <position position="347"/>
    </location>
    <ligand>
        <name>Mg(2+)</name>
        <dbReference type="ChEBI" id="CHEBI:18420"/>
    </ligand>
</feature>
<dbReference type="HAMAP" id="MF_01931">
    <property type="entry name" value="PurF"/>
    <property type="match status" value="1"/>
</dbReference>
<dbReference type="Pfam" id="PF13522">
    <property type="entry name" value="GATase_6"/>
    <property type="match status" value="1"/>
</dbReference>
<keyword evidence="7 11" id="KW-0408">Iron</keyword>
<evidence type="ECO:0000313" key="13">
    <source>
        <dbReference type="EMBL" id="BAU23483.1"/>
    </source>
</evidence>
<dbReference type="PANTHER" id="PTHR11907">
    <property type="entry name" value="AMIDOPHOSPHORIBOSYLTRANSFERASE"/>
    <property type="match status" value="1"/>
</dbReference>
<dbReference type="PATRIC" id="fig|1653476.3.peg.1153"/>
<evidence type="ECO:0000256" key="8">
    <source>
        <dbReference type="PIRNR" id="PIRNR000485"/>
    </source>
</evidence>
<reference evidence="14" key="2">
    <citation type="journal article" date="2016" name="Int. J. Syst. Evol. Microbiol.">
        <title>Caldimicrobium thiodismutans sp. nov., a sulfur-disproportionating bacterium isolated from a hot spring.</title>
        <authorList>
            <person name="Kojima H."/>
            <person name="Umezawa K."/>
            <person name="Fukui M."/>
        </authorList>
    </citation>
    <scope>NUCLEOTIDE SEQUENCE [LARGE SCALE GENOMIC DNA]</scope>
    <source>
        <strain evidence="14">TF1</strain>
    </source>
</reference>
<comment type="cofactor">
    <cofactor evidence="7 11">
        <name>[4Fe-4S] cluster</name>
        <dbReference type="ChEBI" id="CHEBI:49883"/>
    </cofactor>
    <text evidence="7 11">Binds 1 [4Fe-4S] cluster per subunit.</text>
</comment>
<keyword evidence="4 7" id="KW-0808">Transferase</keyword>
<evidence type="ECO:0000256" key="7">
    <source>
        <dbReference type="HAMAP-Rule" id="MF_01931"/>
    </source>
</evidence>
<dbReference type="OrthoDB" id="9801213at2"/>
<accession>A0A0U4W317</accession>
<comment type="cofactor">
    <cofactor evidence="7 10">
        <name>Mg(2+)</name>
        <dbReference type="ChEBI" id="CHEBI:18420"/>
    </cofactor>
    <text evidence="7 10">Binds 1 Mg(2+) ion per subunit.</text>
</comment>
<gene>
    <name evidence="7" type="primary">purF</name>
    <name evidence="13" type="ORF">THC_1104</name>
</gene>
<dbReference type="InterPro" id="IPR005854">
    <property type="entry name" value="PurF"/>
</dbReference>
<evidence type="ECO:0000256" key="9">
    <source>
        <dbReference type="PIRSR" id="PIRSR000485-1"/>
    </source>
</evidence>
<comment type="similarity">
    <text evidence="2 7 8">In the C-terminal section; belongs to the purine/pyrimidine phosphoribosyltransferase family.</text>
</comment>
<dbReference type="GO" id="GO:0009113">
    <property type="term" value="P:purine nucleobase biosynthetic process"/>
    <property type="evidence" value="ECO:0007669"/>
    <property type="project" value="UniProtKB-UniRule"/>
</dbReference>
<keyword evidence="7 11" id="KW-0411">Iron-sulfur</keyword>
<keyword evidence="7" id="KW-0004">4Fe-4S</keyword>
<dbReference type="InterPro" id="IPR017932">
    <property type="entry name" value="GATase_2_dom"/>
</dbReference>
<dbReference type="PROSITE" id="PS51278">
    <property type="entry name" value="GATASE_TYPE_2"/>
    <property type="match status" value="1"/>
</dbReference>
<dbReference type="EC" id="2.4.2.14" evidence="7"/>
<keyword evidence="6 7" id="KW-0315">Glutamine amidotransferase</keyword>
<evidence type="ECO:0000256" key="1">
    <source>
        <dbReference type="ARBA" id="ARBA00005209"/>
    </source>
</evidence>
<dbReference type="KEGG" id="cthi:THC_1104"/>
<dbReference type="EMBL" id="AP014945">
    <property type="protein sequence ID" value="BAU23483.1"/>
    <property type="molecule type" value="Genomic_DNA"/>
</dbReference>
<keyword evidence="5 7" id="KW-0658">Purine biosynthesis</keyword>
<feature type="binding site" evidence="7 11">
    <location>
        <position position="438"/>
    </location>
    <ligand>
        <name>[4Fe-4S] cluster</name>
        <dbReference type="ChEBI" id="CHEBI:49883"/>
    </ligand>
</feature>
<dbReference type="NCBIfam" id="TIGR01134">
    <property type="entry name" value="purF"/>
    <property type="match status" value="1"/>
</dbReference>
<comment type="pathway">
    <text evidence="1 7 8">Purine metabolism; IMP biosynthesis via de novo pathway; N(1)-(5-phospho-D-ribosyl)glycinamide from 5-phospho-alpha-D-ribose 1-diphosphate: step 1/2.</text>
</comment>
<evidence type="ECO:0000256" key="4">
    <source>
        <dbReference type="ARBA" id="ARBA00022679"/>
    </source>
</evidence>
<feature type="active site" description="Nucleophile" evidence="7 9">
    <location>
        <position position="2"/>
    </location>
</feature>
<evidence type="ECO:0000256" key="10">
    <source>
        <dbReference type="PIRSR" id="PIRSR000485-2"/>
    </source>
</evidence>
<dbReference type="GO" id="GO:0004044">
    <property type="term" value="F:amidophosphoribosyltransferase activity"/>
    <property type="evidence" value="ECO:0007669"/>
    <property type="project" value="UniProtKB-UniRule"/>
</dbReference>
<feature type="binding site" evidence="7 10">
    <location>
        <position position="285"/>
    </location>
    <ligand>
        <name>Mg(2+)</name>
        <dbReference type="ChEBI" id="CHEBI:18420"/>
    </ligand>
</feature>
<feature type="binding site" evidence="7 11">
    <location>
        <position position="384"/>
    </location>
    <ligand>
        <name>[4Fe-4S] cluster</name>
        <dbReference type="ChEBI" id="CHEBI:49883"/>
    </ligand>
</feature>
<dbReference type="InterPro" id="IPR000836">
    <property type="entry name" value="PRTase_dom"/>
</dbReference>
<dbReference type="Gene3D" id="3.60.20.10">
    <property type="entry name" value="Glutamine Phosphoribosylpyrophosphate, subunit 1, domain 1"/>
    <property type="match status" value="1"/>
</dbReference>
<dbReference type="SUPFAM" id="SSF56235">
    <property type="entry name" value="N-terminal nucleophile aminohydrolases (Ntn hydrolases)"/>
    <property type="match status" value="1"/>
</dbReference>
<evidence type="ECO:0000256" key="3">
    <source>
        <dbReference type="ARBA" id="ARBA00022676"/>
    </source>
</evidence>
<proteinExistence type="inferred from homology"/>
<dbReference type="UniPathway" id="UPA00074">
    <property type="reaction ID" value="UER00124"/>
</dbReference>
<keyword evidence="3 7" id="KW-0328">Glycosyltransferase</keyword>
<dbReference type="RefSeq" id="WP_068514494.1">
    <property type="nucleotide sequence ID" value="NZ_AP014945.1"/>
</dbReference>
<keyword evidence="7 10" id="KW-0479">Metal-binding</keyword>
<dbReference type="Proteomes" id="UP000068196">
    <property type="component" value="Chromosome"/>
</dbReference>
<feature type="binding site" evidence="7 10">
    <location>
        <position position="348"/>
    </location>
    <ligand>
        <name>Mg(2+)</name>
        <dbReference type="ChEBI" id="CHEBI:18420"/>
    </ligand>
</feature>
<dbReference type="InterPro" id="IPR029057">
    <property type="entry name" value="PRTase-like"/>
</dbReference>
<dbReference type="InterPro" id="IPR035584">
    <property type="entry name" value="PurF_N"/>
</dbReference>